<keyword evidence="1" id="KW-0614">Plasmid</keyword>
<name>A0ACD1BHN0_9CLOT</name>
<accession>A0ACD1BHN0</accession>
<dbReference type="EMBL" id="CP051755">
    <property type="protein sequence ID" value="QPJ86597.1"/>
    <property type="molecule type" value="Genomic_DNA"/>
</dbReference>
<dbReference type="Proteomes" id="UP000594603">
    <property type="component" value="Plasmid p1"/>
</dbReference>
<gene>
    <name evidence="1" type="ORF">HH195_11545</name>
</gene>
<proteinExistence type="predicted"/>
<evidence type="ECO:0000313" key="1">
    <source>
        <dbReference type="EMBL" id="QPJ86597.1"/>
    </source>
</evidence>
<evidence type="ECO:0000313" key="2">
    <source>
        <dbReference type="Proteomes" id="UP000594603"/>
    </source>
</evidence>
<protein>
    <submittedName>
        <fullName evidence="1">Uncharacterized protein</fullName>
    </submittedName>
</protein>
<organism evidence="1 2">
    <name type="scientific">Candidatus Sarcina troglodytae</name>
    <dbReference type="NCBI Taxonomy" id="2726954"/>
    <lineage>
        <taxon>Bacteria</taxon>
        <taxon>Bacillati</taxon>
        <taxon>Bacillota</taxon>
        <taxon>Clostridia</taxon>
        <taxon>Eubacteriales</taxon>
        <taxon>Clostridiaceae</taxon>
        <taxon>Sarcina</taxon>
    </lineage>
</organism>
<reference evidence="1" key="1">
    <citation type="submission" date="2020-04" db="EMBL/GenBank/DDBJ databases">
        <title>A novel bacterium ('Candidatus Sarcina troglodytae' sp. nov.) linked to a protracted, uniformly lethal epizootic among sanctuary western chimpanzees (Pan troglodytes verus) in Sierra Leone.</title>
        <authorList>
            <person name="Owens L.A."/>
            <person name="Colitti B."/>
            <person name="Hirji I."/>
            <person name="Pizaro A."/>
            <person name="Jaffe J.E."/>
            <person name="Moittie S."/>
            <person name="Bishop-Lilly K.A."/>
            <person name="Estrella L.A."/>
            <person name="Voegtly L.J."/>
            <person name="Kuhn J.H."/>
            <person name="Suen G."/>
            <person name="Deblois C.L."/>
            <person name="Dunn C."/>
            <person name="Juan-Salles C."/>
            <person name="Goldberg T.L."/>
        </authorList>
    </citation>
    <scope>NUCLEOTIDE SEQUENCE</scope>
    <source>
        <strain evidence="1">JB2</strain>
    </source>
</reference>
<geneLocation type="plasmid" evidence="1 2">
    <name>p1</name>
</geneLocation>
<keyword evidence="2" id="KW-1185">Reference proteome</keyword>
<sequence>MKWKKGYEKIIFKDKNIFKGKAILKNISFSKNQLVNNFKELKSLLNNKNILEENES</sequence>